<dbReference type="eggNOG" id="COG0840">
    <property type="taxonomic scope" value="Bacteria"/>
</dbReference>
<dbReference type="PRINTS" id="PR00260">
    <property type="entry name" value="CHEMTRNSDUCR"/>
</dbReference>
<dbReference type="Proteomes" id="UP000000647">
    <property type="component" value="Chromosome"/>
</dbReference>
<dbReference type="STRING" id="349124.Hhal_2163"/>
<name>A1WZ15_HALHL</name>
<keyword evidence="3 5" id="KW-0807">Transducer</keyword>
<evidence type="ECO:0000256" key="4">
    <source>
        <dbReference type="ARBA" id="ARBA00029447"/>
    </source>
</evidence>
<reference evidence="10 11" key="2">
    <citation type="journal article" date="2013" name="Stand. Genomic Sci.">
        <title>Complete genome sequence of Halorhodospira halophila SL1.</title>
        <authorList>
            <person name="Challacombe J.F."/>
            <person name="Majid S."/>
            <person name="Deole R."/>
            <person name="Brettin T.S."/>
            <person name="Bruce D."/>
            <person name="Delano S.F."/>
            <person name="Detter J.C."/>
            <person name="Gleasner C.D."/>
            <person name="Han C.S."/>
            <person name="Misra M."/>
            <person name="Reitenga K.G."/>
            <person name="Mikhailova N."/>
            <person name="Woyke T."/>
            <person name="Pitluck S."/>
            <person name="Nolan M."/>
            <person name="Land M.L."/>
            <person name="Saunders E."/>
            <person name="Tapia R."/>
            <person name="Lapidus A."/>
            <person name="Ivanova N."/>
            <person name="Hoff W.D."/>
        </authorList>
    </citation>
    <scope>NUCLEOTIDE SEQUENCE [LARGE SCALE GENOMIC DNA]</scope>
    <source>
        <strain evidence="11">DSM 244 / SL1</strain>
    </source>
</reference>
<evidence type="ECO:0000256" key="6">
    <source>
        <dbReference type="SAM" id="Coils"/>
    </source>
</evidence>
<dbReference type="EMBL" id="CP000544">
    <property type="protein sequence ID" value="ABM62927.1"/>
    <property type="molecule type" value="Genomic_DNA"/>
</dbReference>
<dbReference type="SUPFAM" id="SSF58104">
    <property type="entry name" value="Methyl-accepting chemotaxis protein (MCP) signaling domain"/>
    <property type="match status" value="1"/>
</dbReference>
<dbReference type="HOGENOM" id="CLU_000445_107_26_6"/>
<dbReference type="Gene3D" id="1.10.287.950">
    <property type="entry name" value="Methyl-accepting chemotaxis protein"/>
    <property type="match status" value="1"/>
</dbReference>
<dbReference type="GO" id="GO:0004888">
    <property type="term" value="F:transmembrane signaling receptor activity"/>
    <property type="evidence" value="ECO:0007669"/>
    <property type="project" value="InterPro"/>
</dbReference>
<feature type="region of interest" description="Disordered" evidence="7">
    <location>
        <begin position="538"/>
        <end position="610"/>
    </location>
</feature>
<sequence length="610" mass="65967">MKDDTEQPPASAAQTDEETAGAPDHQAAHTESDSGGTTMAGSDQKRTITVDRAEYIEYYRAKLAMHTATTAFLMTNSDGTIHYVNEPMQKMLEHYADQIAAVNPGFTTKNLEDQRSLFDVIPQLQSLASQMKRVREDALQQELHIGELRFNVYITGEDDEEGNFLGNTLEWFDITEDWHRRANEKKAQHDVEALIERIQNGELSHRVETSSMSEGFIRTLSEDINMVLDVTQAPVREVIRVMEKVANGDLAQHMDGDFKGDFGQLQAWVNSTVDVLRRTVDEVRETAESIDSASSEIAQGNQDLSQRTEEQASSLEETASSIEELTSTVKQTADNARESNQLATAARERAERGQQISGQVVEAMGAIKQSSREISDIITVIDEIAFQTNLLALNAAVEAARAGEHGRGFGVVAAEVRNLAQRSATAAKDIKRLINDSGEKVEDGTRLVNESNETLKEILEAVQTVTDKVAEISAASEEQSSGIDEINKAVSQLDEVTQQNAALVEEAASAAESLDEQSTNLVQLMAFFGGADQAVAKAKSSASRPTRSSGGQSGQAARPAGGSGQRSSQGGSSGGHRGGSGASASSTPRPSAGAQKRQTADVEDSEWEEF</sequence>
<dbReference type="GO" id="GO:0007165">
    <property type="term" value="P:signal transduction"/>
    <property type="evidence" value="ECO:0007669"/>
    <property type="project" value="UniProtKB-KW"/>
</dbReference>
<dbReference type="GO" id="GO:0005886">
    <property type="term" value="C:plasma membrane"/>
    <property type="evidence" value="ECO:0007669"/>
    <property type="project" value="TreeGrafter"/>
</dbReference>
<proteinExistence type="inferred from homology"/>
<feature type="region of interest" description="Disordered" evidence="7">
    <location>
        <begin position="287"/>
        <end position="356"/>
    </location>
</feature>
<dbReference type="CDD" id="cd11386">
    <property type="entry name" value="MCP_signal"/>
    <property type="match status" value="1"/>
</dbReference>
<feature type="compositionally biased region" description="Low complexity" evidence="7">
    <location>
        <begin position="582"/>
        <end position="594"/>
    </location>
</feature>
<evidence type="ECO:0000313" key="10">
    <source>
        <dbReference type="EMBL" id="ABM62927.1"/>
    </source>
</evidence>
<keyword evidence="11" id="KW-1185">Reference proteome</keyword>
<keyword evidence="2" id="KW-0488">Methylation</keyword>
<dbReference type="InterPro" id="IPR004090">
    <property type="entry name" value="Chemotax_Me-accpt_rcpt"/>
</dbReference>
<dbReference type="Gene3D" id="3.30.450.20">
    <property type="entry name" value="PAS domain"/>
    <property type="match status" value="1"/>
</dbReference>
<feature type="coiled-coil region" evidence="6">
    <location>
        <begin position="486"/>
        <end position="513"/>
    </location>
</feature>
<gene>
    <name evidence="10" type="ordered locus">Hhal_2163</name>
</gene>
<feature type="compositionally biased region" description="Gly residues" evidence="7">
    <location>
        <begin position="571"/>
        <end position="581"/>
    </location>
</feature>
<comment type="subcellular location">
    <subcellularLocation>
        <location evidence="1">Membrane</location>
    </subcellularLocation>
</comment>
<evidence type="ECO:0000256" key="1">
    <source>
        <dbReference type="ARBA" id="ARBA00004370"/>
    </source>
</evidence>
<dbReference type="SMART" id="SM00304">
    <property type="entry name" value="HAMP"/>
    <property type="match status" value="1"/>
</dbReference>
<evidence type="ECO:0000256" key="2">
    <source>
        <dbReference type="ARBA" id="ARBA00022481"/>
    </source>
</evidence>
<accession>A1WZ15</accession>
<evidence type="ECO:0000256" key="3">
    <source>
        <dbReference type="ARBA" id="ARBA00023224"/>
    </source>
</evidence>
<dbReference type="GO" id="GO:0006935">
    <property type="term" value="P:chemotaxis"/>
    <property type="evidence" value="ECO:0007669"/>
    <property type="project" value="InterPro"/>
</dbReference>
<dbReference type="KEGG" id="hha:Hhal_2163"/>
<feature type="compositionally biased region" description="Low complexity" evidence="7">
    <location>
        <begin position="289"/>
        <end position="298"/>
    </location>
</feature>
<evidence type="ECO:0000259" key="9">
    <source>
        <dbReference type="PROSITE" id="PS50885"/>
    </source>
</evidence>
<dbReference type="InterPro" id="IPR051310">
    <property type="entry name" value="MCP_chemotaxis"/>
</dbReference>
<dbReference type="SMART" id="SM00283">
    <property type="entry name" value="MA"/>
    <property type="match status" value="1"/>
</dbReference>
<dbReference type="PROSITE" id="PS50885">
    <property type="entry name" value="HAMP"/>
    <property type="match status" value="1"/>
</dbReference>
<dbReference type="CDD" id="cd06225">
    <property type="entry name" value="HAMP"/>
    <property type="match status" value="1"/>
</dbReference>
<evidence type="ECO:0000313" key="11">
    <source>
        <dbReference type="Proteomes" id="UP000000647"/>
    </source>
</evidence>
<protein>
    <submittedName>
        <fullName evidence="10">Methyl-accepting chemotaxis sensory transducer</fullName>
    </submittedName>
</protein>
<dbReference type="Pfam" id="PF00015">
    <property type="entry name" value="MCPsignal"/>
    <property type="match status" value="1"/>
</dbReference>
<dbReference type="Pfam" id="PF18947">
    <property type="entry name" value="HAMP_2"/>
    <property type="match status" value="1"/>
</dbReference>
<evidence type="ECO:0000259" key="8">
    <source>
        <dbReference type="PROSITE" id="PS50111"/>
    </source>
</evidence>
<dbReference type="PROSITE" id="PS50111">
    <property type="entry name" value="CHEMOTAXIS_TRANSDUC_2"/>
    <property type="match status" value="1"/>
</dbReference>
<dbReference type="InterPro" id="IPR004089">
    <property type="entry name" value="MCPsignal_dom"/>
</dbReference>
<feature type="domain" description="HAMP" evidence="9">
    <location>
        <begin position="229"/>
        <end position="281"/>
    </location>
</feature>
<feature type="region of interest" description="Disordered" evidence="7">
    <location>
        <begin position="1"/>
        <end position="45"/>
    </location>
</feature>
<feature type="compositionally biased region" description="Acidic residues" evidence="7">
    <location>
        <begin position="601"/>
        <end position="610"/>
    </location>
</feature>
<feature type="compositionally biased region" description="Polar residues" evidence="7">
    <location>
        <begin position="299"/>
        <end position="343"/>
    </location>
</feature>
<feature type="compositionally biased region" description="Low complexity" evidence="7">
    <location>
        <begin position="547"/>
        <end position="570"/>
    </location>
</feature>
<organism evidence="10 11">
    <name type="scientific">Halorhodospira halophila (strain DSM 244 / SL1)</name>
    <name type="common">Ectothiorhodospira halophila (strain DSM 244 / SL1)</name>
    <dbReference type="NCBI Taxonomy" id="349124"/>
    <lineage>
        <taxon>Bacteria</taxon>
        <taxon>Pseudomonadati</taxon>
        <taxon>Pseudomonadota</taxon>
        <taxon>Gammaproteobacteria</taxon>
        <taxon>Chromatiales</taxon>
        <taxon>Ectothiorhodospiraceae</taxon>
        <taxon>Halorhodospira</taxon>
    </lineage>
</organism>
<evidence type="ECO:0000256" key="7">
    <source>
        <dbReference type="SAM" id="MobiDB-lite"/>
    </source>
</evidence>
<feature type="domain" description="Methyl-accepting transducer" evidence="8">
    <location>
        <begin position="286"/>
        <end position="515"/>
    </location>
</feature>
<dbReference type="FunFam" id="1.10.287.950:FF:000001">
    <property type="entry name" value="Methyl-accepting chemotaxis sensory transducer"/>
    <property type="match status" value="1"/>
</dbReference>
<dbReference type="PANTHER" id="PTHR43531">
    <property type="entry name" value="PROTEIN ICFG"/>
    <property type="match status" value="1"/>
</dbReference>
<dbReference type="PANTHER" id="PTHR43531:SF14">
    <property type="entry name" value="METHYL-ACCEPTING CHEMOTAXIS PROTEIN I-RELATED"/>
    <property type="match status" value="1"/>
</dbReference>
<dbReference type="InterPro" id="IPR003660">
    <property type="entry name" value="HAMP_dom"/>
</dbReference>
<keyword evidence="6" id="KW-0175">Coiled coil</keyword>
<dbReference type="AlphaFoldDB" id="A1WZ15"/>
<evidence type="ECO:0000256" key="5">
    <source>
        <dbReference type="PROSITE-ProRule" id="PRU00284"/>
    </source>
</evidence>
<reference evidence="11" key="1">
    <citation type="submission" date="2006-12" db="EMBL/GenBank/DDBJ databases">
        <title>Complete sequence of Halorhodospira halophila SL1.</title>
        <authorList>
            <consortium name="US DOE Joint Genome Institute"/>
            <person name="Copeland A."/>
            <person name="Lucas S."/>
            <person name="Lapidus A."/>
            <person name="Barry K."/>
            <person name="Detter J.C."/>
            <person name="Glavina del Rio T."/>
            <person name="Hammon N."/>
            <person name="Israni S."/>
            <person name="Dalin E."/>
            <person name="Tice H."/>
            <person name="Pitluck S."/>
            <person name="Saunders E."/>
            <person name="Brettin T."/>
            <person name="Bruce D."/>
            <person name="Han C."/>
            <person name="Tapia R."/>
            <person name="Schmutz J."/>
            <person name="Larimer F."/>
            <person name="Land M."/>
            <person name="Hauser L."/>
            <person name="Kyrpides N."/>
            <person name="Mikhailova N."/>
            <person name="Hoff W."/>
            <person name="Richardson P."/>
        </authorList>
    </citation>
    <scope>NUCLEOTIDE SEQUENCE [LARGE SCALE GENOMIC DNA]</scope>
    <source>
        <strain evidence="11">DSM 244 / SL1</strain>
    </source>
</reference>
<comment type="similarity">
    <text evidence="4">Belongs to the methyl-accepting chemotaxis (MCP) protein family.</text>
</comment>